<feature type="region of interest" description="Disordered" evidence="1">
    <location>
        <begin position="101"/>
        <end position="134"/>
    </location>
</feature>
<evidence type="ECO:0000313" key="2">
    <source>
        <dbReference type="EMBL" id="SPD31602.1"/>
    </source>
</evidence>
<dbReference type="Gene3D" id="3.90.180.10">
    <property type="entry name" value="Medium-chain alcohol dehydrogenases, catalytic domain"/>
    <property type="match status" value="1"/>
</dbReference>
<dbReference type="AlphaFoldDB" id="A0A2N9J332"/>
<reference evidence="2" key="1">
    <citation type="submission" date="2018-02" db="EMBL/GenBank/DDBJ databases">
        <authorList>
            <person name="Cohen D.B."/>
            <person name="Kent A.D."/>
        </authorList>
    </citation>
    <scope>NUCLEOTIDE SEQUENCE</scope>
</reference>
<evidence type="ECO:0008006" key="3">
    <source>
        <dbReference type="Google" id="ProtNLM"/>
    </source>
</evidence>
<dbReference type="GO" id="GO:0009809">
    <property type="term" value="P:lignin biosynthetic process"/>
    <property type="evidence" value="ECO:0007669"/>
    <property type="project" value="UniProtKB-ARBA"/>
</dbReference>
<proteinExistence type="predicted"/>
<protein>
    <recommendedName>
        <fullName evidence="3">Alcohol dehydrogenase-like C-terminal domain-containing protein</fullName>
    </recommendedName>
</protein>
<name>A0A2N9J332_FAGSY</name>
<evidence type="ECO:0000256" key="1">
    <source>
        <dbReference type="SAM" id="MobiDB-lite"/>
    </source>
</evidence>
<accession>A0A2N9J332</accession>
<dbReference type="EMBL" id="OIVN01006370">
    <property type="protein sequence ID" value="SPD31602.1"/>
    <property type="molecule type" value="Genomic_DNA"/>
</dbReference>
<sequence length="184" mass="20174">MIEVVKMDYVNKAFERLEKNDVRYKFVVDVARSEFGSRHVGRGGVGSGGVVEESVEDRGGSGVMKAEFEWLAKEGLTVAGRVGDLDLFGYKESIRYVYRQSTSPPPIRHPPHGHGLKEMPTPLATPRRREPPQPAAVACRARLPGGHPRWLGLPCPIPAGLEVTHGQACRLGLPCPIPFGWSPE</sequence>
<dbReference type="FunFam" id="3.90.180.10:FF:000100">
    <property type="entry name" value="Putative cinnamyl alcohol dehydrogenase 6"/>
    <property type="match status" value="1"/>
</dbReference>
<gene>
    <name evidence="2" type="ORF">FSB_LOCUS59484</name>
</gene>
<organism evidence="2">
    <name type="scientific">Fagus sylvatica</name>
    <name type="common">Beechnut</name>
    <dbReference type="NCBI Taxonomy" id="28930"/>
    <lineage>
        <taxon>Eukaryota</taxon>
        <taxon>Viridiplantae</taxon>
        <taxon>Streptophyta</taxon>
        <taxon>Embryophyta</taxon>
        <taxon>Tracheophyta</taxon>
        <taxon>Spermatophyta</taxon>
        <taxon>Magnoliopsida</taxon>
        <taxon>eudicotyledons</taxon>
        <taxon>Gunneridae</taxon>
        <taxon>Pentapetalae</taxon>
        <taxon>rosids</taxon>
        <taxon>fabids</taxon>
        <taxon>Fagales</taxon>
        <taxon>Fagaceae</taxon>
        <taxon>Fagus</taxon>
    </lineage>
</organism>